<dbReference type="Gene3D" id="2.40.160.20">
    <property type="match status" value="1"/>
</dbReference>
<gene>
    <name evidence="4" type="ORF">GCM10010995_25310</name>
</gene>
<dbReference type="OrthoDB" id="9825278at2"/>
<feature type="domain" description="Outer membrane protein beta-barrel" evidence="3">
    <location>
        <begin position="10"/>
        <end position="225"/>
    </location>
</feature>
<reference evidence="4" key="2">
    <citation type="submission" date="2020-09" db="EMBL/GenBank/DDBJ databases">
        <authorList>
            <person name="Sun Q."/>
            <person name="Zhou Y."/>
        </authorList>
    </citation>
    <scope>NUCLEOTIDE SEQUENCE</scope>
    <source>
        <strain evidence="4">CGMCC 1.15758</strain>
    </source>
</reference>
<organism evidence="4 5">
    <name type="scientific">Cysteiniphilum litorale</name>
    <dbReference type="NCBI Taxonomy" id="2056700"/>
    <lineage>
        <taxon>Bacteria</taxon>
        <taxon>Pseudomonadati</taxon>
        <taxon>Pseudomonadota</taxon>
        <taxon>Gammaproteobacteria</taxon>
        <taxon>Thiotrichales</taxon>
        <taxon>Fastidiosibacteraceae</taxon>
        <taxon>Cysteiniphilum</taxon>
    </lineage>
</organism>
<reference evidence="4" key="1">
    <citation type="journal article" date="2014" name="Int. J. Syst. Evol. Microbiol.">
        <title>Complete genome sequence of Corynebacterium casei LMG S-19264T (=DSM 44701T), isolated from a smear-ripened cheese.</title>
        <authorList>
            <consortium name="US DOE Joint Genome Institute (JGI-PGF)"/>
            <person name="Walter F."/>
            <person name="Albersmeier A."/>
            <person name="Kalinowski J."/>
            <person name="Ruckert C."/>
        </authorList>
    </citation>
    <scope>NUCLEOTIDE SEQUENCE</scope>
    <source>
        <strain evidence="4">CGMCC 1.15758</strain>
    </source>
</reference>
<sequence>MKKIISILSLALCASSISSYAYETLSYGFVYVNGGYANSPSSLDWNQFSLPNHTTANNGESSNAFSASMLAGLGADLGYDLSLEAMLGIGFTSALYDSSATTTSTLPPPATAHGSFKIERSLYVPILLGLKYQPFNRLSFSAAGGAAFLNQTYKANLSGFSTPIASDGTLSGFQPAMRLAMDVQLTRSLSLSASYLRTFGNATIDNDNSKPLPIQTFSLGLRYQFPMGEALAKQRIYGTPSIR</sequence>
<evidence type="ECO:0000259" key="3">
    <source>
        <dbReference type="Pfam" id="PF13505"/>
    </source>
</evidence>
<evidence type="ECO:0000256" key="2">
    <source>
        <dbReference type="SAM" id="SignalP"/>
    </source>
</evidence>
<keyword evidence="1 2" id="KW-0732">Signal</keyword>
<name>A0A8J3EAK2_9GAMM</name>
<dbReference type="Pfam" id="PF13505">
    <property type="entry name" value="OMP_b-brl"/>
    <property type="match status" value="1"/>
</dbReference>
<dbReference type="InterPro" id="IPR011250">
    <property type="entry name" value="OMP/PagP_B-barrel"/>
</dbReference>
<dbReference type="EMBL" id="BMJS01000045">
    <property type="protein sequence ID" value="GGG06727.1"/>
    <property type="molecule type" value="Genomic_DNA"/>
</dbReference>
<comment type="caution">
    <text evidence="4">The sequence shown here is derived from an EMBL/GenBank/DDBJ whole genome shotgun (WGS) entry which is preliminary data.</text>
</comment>
<evidence type="ECO:0000256" key="1">
    <source>
        <dbReference type="ARBA" id="ARBA00022729"/>
    </source>
</evidence>
<evidence type="ECO:0000313" key="5">
    <source>
        <dbReference type="Proteomes" id="UP000636949"/>
    </source>
</evidence>
<dbReference type="SUPFAM" id="SSF56925">
    <property type="entry name" value="OMPA-like"/>
    <property type="match status" value="1"/>
</dbReference>
<dbReference type="RefSeq" id="WP_157968338.1">
    <property type="nucleotide sequence ID" value="NZ_BMJS01000045.1"/>
</dbReference>
<keyword evidence="5" id="KW-1185">Reference proteome</keyword>
<feature type="chain" id="PRO_5035150436" description="Outer membrane protein beta-barrel domain-containing protein" evidence="2">
    <location>
        <begin position="22"/>
        <end position="243"/>
    </location>
</feature>
<dbReference type="InterPro" id="IPR027385">
    <property type="entry name" value="Beta-barrel_OMP"/>
</dbReference>
<proteinExistence type="predicted"/>
<protein>
    <recommendedName>
        <fullName evidence="3">Outer membrane protein beta-barrel domain-containing protein</fullName>
    </recommendedName>
</protein>
<dbReference type="Proteomes" id="UP000636949">
    <property type="component" value="Unassembled WGS sequence"/>
</dbReference>
<evidence type="ECO:0000313" key="4">
    <source>
        <dbReference type="EMBL" id="GGG06727.1"/>
    </source>
</evidence>
<accession>A0A8J3EAK2</accession>
<feature type="signal peptide" evidence="2">
    <location>
        <begin position="1"/>
        <end position="21"/>
    </location>
</feature>
<dbReference type="AlphaFoldDB" id="A0A8J3EAK2"/>